<protein>
    <submittedName>
        <fullName evidence="1">Unnamed protein product</fullName>
    </submittedName>
</protein>
<name>A0ACB5U4V9_AMBMO</name>
<dbReference type="Proteomes" id="UP001165064">
    <property type="component" value="Unassembled WGS sequence"/>
</dbReference>
<gene>
    <name evidence="1" type="ORF">Amon02_001129000</name>
</gene>
<proteinExistence type="predicted"/>
<comment type="caution">
    <text evidence="1">The sequence shown here is derived from an EMBL/GenBank/DDBJ whole genome shotgun (WGS) entry which is preliminary data.</text>
</comment>
<accession>A0ACB5U4V9</accession>
<sequence>MHDPFRFFCHKFLSSLKNLRILKIHTSTLHSLDLRNIELPKHLASFELTLEQHIQGRFAVRAPRFIVLDSGVFPLNLDLHFIRFNFEMNEGTIVVDDLIGASVESVKEKIQVDNSSCLPTWVLCDHDYSAFENNFF</sequence>
<keyword evidence="2" id="KW-1185">Reference proteome</keyword>
<evidence type="ECO:0000313" key="1">
    <source>
        <dbReference type="EMBL" id="GMF01569.1"/>
    </source>
</evidence>
<reference evidence="1" key="1">
    <citation type="submission" date="2023-04" db="EMBL/GenBank/DDBJ databases">
        <title>Ambrosiozyma monospora NBRC 10751.</title>
        <authorList>
            <person name="Ichikawa N."/>
            <person name="Sato H."/>
            <person name="Tonouchi N."/>
        </authorList>
    </citation>
    <scope>NUCLEOTIDE SEQUENCE</scope>
    <source>
        <strain evidence="1">NBRC 10751</strain>
    </source>
</reference>
<dbReference type="EMBL" id="BSXS01011958">
    <property type="protein sequence ID" value="GMF01569.1"/>
    <property type="molecule type" value="Genomic_DNA"/>
</dbReference>
<organism evidence="1 2">
    <name type="scientific">Ambrosiozyma monospora</name>
    <name type="common">Yeast</name>
    <name type="synonym">Endomycopsis monosporus</name>
    <dbReference type="NCBI Taxonomy" id="43982"/>
    <lineage>
        <taxon>Eukaryota</taxon>
        <taxon>Fungi</taxon>
        <taxon>Dikarya</taxon>
        <taxon>Ascomycota</taxon>
        <taxon>Saccharomycotina</taxon>
        <taxon>Pichiomycetes</taxon>
        <taxon>Pichiales</taxon>
        <taxon>Pichiaceae</taxon>
        <taxon>Ambrosiozyma</taxon>
    </lineage>
</organism>
<evidence type="ECO:0000313" key="2">
    <source>
        <dbReference type="Proteomes" id="UP001165064"/>
    </source>
</evidence>